<evidence type="ECO:0000256" key="1">
    <source>
        <dbReference type="SAM" id="SignalP"/>
    </source>
</evidence>
<sequence length="506" mass="54108">MRRVIFTRGMKFVVSMSLMGITATAMGTESAPKVGSLVSESRTLTTADGVTVNYEIGTFYVPENRHKAGSRAIGVGFARIRAPRPTGAPPVFWLPGGPGLAVLGAFDPSDNTGRSRLKSWINFGVVGDLVVVEQRGYTSRGEMLEVSTEDSPLNEPATITQSKAGALAKARRALATFPGKDLAGYDIGAYADDVDDLRKALGYGSITLFGGSFGSQWSFAVMKRHPEAVARAVLSGVEPLDNGYDMPSHVYASMQRIAFDADRDPGLKPYLPEGGTMAALRAVHDRLAAAPVVVSVTDKDSGKPVAVTLGVGDFENALIERSADASQWPAFVLSLYHRHYDDWARDTIEGRKAGKSAVIGPLVDTSLGVTPARAHRLRTDPAVGVLGEWNFAPYLAAADAWPTADMGDAFRGVVPTDIPVVFVHGDWDTSTPIENTLEVLPYYSHGHAIVVHRGGHDGTFYLLREDAKAKAAVYAFMRTGIMEGLPSSVTLPLPTFAKPAFAAKDL</sequence>
<feature type="chain" id="PRO_5012332039" description="AB hydrolase-1 domain-containing protein" evidence="1">
    <location>
        <begin position="28"/>
        <end position="506"/>
    </location>
</feature>
<keyword evidence="1" id="KW-0732">Signal</keyword>
<dbReference type="Pfam" id="PF08386">
    <property type="entry name" value="Abhydrolase_4"/>
    <property type="match status" value="1"/>
</dbReference>
<organism evidence="4 5">
    <name type="scientific">Cystobacter fuscus</name>
    <dbReference type="NCBI Taxonomy" id="43"/>
    <lineage>
        <taxon>Bacteria</taxon>
        <taxon>Pseudomonadati</taxon>
        <taxon>Myxococcota</taxon>
        <taxon>Myxococcia</taxon>
        <taxon>Myxococcales</taxon>
        <taxon>Cystobacterineae</taxon>
        <taxon>Archangiaceae</taxon>
        <taxon>Cystobacter</taxon>
    </lineage>
</organism>
<evidence type="ECO:0008006" key="6">
    <source>
        <dbReference type="Google" id="ProtNLM"/>
    </source>
</evidence>
<dbReference type="KEGG" id="cfus:CYFUS_009345"/>
<feature type="domain" description="Peptidase S33 tripeptidyl aminopeptidase-like C-terminal" evidence="3">
    <location>
        <begin position="399"/>
        <end position="482"/>
    </location>
</feature>
<name>A0A250JIZ5_9BACT</name>
<dbReference type="Proteomes" id="UP000217257">
    <property type="component" value="Chromosome"/>
</dbReference>
<dbReference type="InterPro" id="IPR029058">
    <property type="entry name" value="AB_hydrolase_fold"/>
</dbReference>
<gene>
    <name evidence="4" type="ORF">CYFUS_009345</name>
</gene>
<protein>
    <recommendedName>
        <fullName evidence="6">AB hydrolase-1 domain-containing protein</fullName>
    </recommendedName>
</protein>
<feature type="domain" description="AB hydrolase-1" evidence="2">
    <location>
        <begin position="180"/>
        <end position="246"/>
    </location>
</feature>
<feature type="signal peptide" evidence="1">
    <location>
        <begin position="1"/>
        <end position="27"/>
    </location>
</feature>
<dbReference type="SUPFAM" id="SSF53474">
    <property type="entry name" value="alpha/beta-Hydrolases"/>
    <property type="match status" value="1"/>
</dbReference>
<dbReference type="AlphaFoldDB" id="A0A250JIZ5"/>
<dbReference type="Pfam" id="PF00561">
    <property type="entry name" value="Abhydrolase_1"/>
    <property type="match status" value="1"/>
</dbReference>
<dbReference type="InterPro" id="IPR013595">
    <property type="entry name" value="Pept_S33_TAP-like_C"/>
</dbReference>
<evidence type="ECO:0000259" key="3">
    <source>
        <dbReference type="Pfam" id="PF08386"/>
    </source>
</evidence>
<accession>A0A250JIZ5</accession>
<dbReference type="Gene3D" id="3.40.50.1820">
    <property type="entry name" value="alpha/beta hydrolase"/>
    <property type="match status" value="1"/>
</dbReference>
<evidence type="ECO:0000313" key="5">
    <source>
        <dbReference type="Proteomes" id="UP000217257"/>
    </source>
</evidence>
<evidence type="ECO:0000259" key="2">
    <source>
        <dbReference type="Pfam" id="PF00561"/>
    </source>
</evidence>
<proteinExistence type="predicted"/>
<reference evidence="4 5" key="1">
    <citation type="submission" date="2017-06" db="EMBL/GenBank/DDBJ databases">
        <title>Sequencing and comparative analysis of myxobacterial genomes.</title>
        <authorList>
            <person name="Rupp O."/>
            <person name="Goesmann A."/>
            <person name="Sogaard-Andersen L."/>
        </authorList>
    </citation>
    <scope>NUCLEOTIDE SEQUENCE [LARGE SCALE GENOMIC DNA]</scope>
    <source>
        <strain evidence="4 5">DSM 52655</strain>
    </source>
</reference>
<dbReference type="EMBL" id="CP022098">
    <property type="protein sequence ID" value="ATB43864.1"/>
    <property type="molecule type" value="Genomic_DNA"/>
</dbReference>
<evidence type="ECO:0000313" key="4">
    <source>
        <dbReference type="EMBL" id="ATB43864.1"/>
    </source>
</evidence>
<dbReference type="InterPro" id="IPR000073">
    <property type="entry name" value="AB_hydrolase_1"/>
</dbReference>